<dbReference type="SUPFAM" id="SSF53335">
    <property type="entry name" value="S-adenosyl-L-methionine-dependent methyltransferases"/>
    <property type="match status" value="1"/>
</dbReference>
<evidence type="ECO:0000313" key="9">
    <source>
        <dbReference type="EMBL" id="JAF98974.1"/>
    </source>
</evidence>
<dbReference type="InterPro" id="IPR001083">
    <property type="entry name" value="Cu_fist_DNA-bd_dom"/>
</dbReference>
<evidence type="ECO:0000256" key="2">
    <source>
        <dbReference type="ARBA" id="ARBA00022723"/>
    </source>
</evidence>
<dbReference type="EMBL" id="GBHO01044629">
    <property type="protein sequence ID" value="JAF98974.1"/>
    <property type="molecule type" value="Transcribed_RNA"/>
</dbReference>
<keyword evidence="5" id="KW-0411">Iron-sulfur</keyword>
<gene>
    <name evidence="9" type="primary">METTL17_2</name>
    <name evidence="10" type="synonym">METTL17_0</name>
    <name evidence="10" type="ORF">CM83_41188</name>
    <name evidence="9" type="ORF">CM83_41189</name>
</gene>
<dbReference type="GO" id="GO:0032259">
    <property type="term" value="P:methylation"/>
    <property type="evidence" value="ECO:0007669"/>
    <property type="project" value="UniProtKB-KW"/>
</dbReference>
<dbReference type="PROSITE" id="PS50073">
    <property type="entry name" value="COPPER_FIST_2"/>
    <property type="match status" value="1"/>
</dbReference>
<evidence type="ECO:0000256" key="6">
    <source>
        <dbReference type="ARBA" id="ARBA00023128"/>
    </source>
</evidence>
<keyword evidence="2" id="KW-0479">Metal-binding</keyword>
<protein>
    <submittedName>
        <fullName evidence="9">Methyltransferase-like protein 17, mitochondrial</fullName>
    </submittedName>
</protein>
<reference evidence="9" key="1">
    <citation type="journal article" date="2014" name="PLoS ONE">
        <title>Transcriptome-Based Identification of ABC Transporters in the Western Tarnished Plant Bug Lygus hesperus.</title>
        <authorList>
            <person name="Hull J.J."/>
            <person name="Chaney K."/>
            <person name="Geib S.M."/>
            <person name="Fabrick J.A."/>
            <person name="Brent C.S."/>
            <person name="Walsh D."/>
            <person name="Lavine L.C."/>
        </authorList>
    </citation>
    <scope>NUCLEOTIDE SEQUENCE</scope>
</reference>
<evidence type="ECO:0000313" key="10">
    <source>
        <dbReference type="EMBL" id="JAF98975.1"/>
    </source>
</evidence>
<comment type="function">
    <text evidence="7">Mitochondrial ribosome (mitoribosome) assembly factor. Binds at the interface of the head and body domains of the mitochondrial small ribosomal subunit (mt-SSU), occluding the mRNA channel and preventing compaction of the head domain towards the body. Probable inactive methyltransferase: retains the characteristic folding and ability to bind S-adenosyl-L-methionine, but it probably lost its methyltransferase activity.</text>
</comment>
<dbReference type="GO" id="GO:0003700">
    <property type="term" value="F:DNA-binding transcription factor activity"/>
    <property type="evidence" value="ECO:0007669"/>
    <property type="project" value="InterPro"/>
</dbReference>
<keyword evidence="6" id="KW-0496">Mitochondrion</keyword>
<dbReference type="Pfam" id="PF09243">
    <property type="entry name" value="Rsm22"/>
    <property type="match status" value="1"/>
</dbReference>
<dbReference type="InterPro" id="IPR015324">
    <property type="entry name" value="Ribosomal_Rsm22-like"/>
</dbReference>
<feature type="domain" description="Copper-fist" evidence="8">
    <location>
        <begin position="316"/>
        <end position="356"/>
    </location>
</feature>
<organism evidence="9">
    <name type="scientific">Lygus hesperus</name>
    <name type="common">Western plant bug</name>
    <dbReference type="NCBI Taxonomy" id="30085"/>
    <lineage>
        <taxon>Eukaryota</taxon>
        <taxon>Metazoa</taxon>
        <taxon>Ecdysozoa</taxon>
        <taxon>Arthropoda</taxon>
        <taxon>Hexapoda</taxon>
        <taxon>Insecta</taxon>
        <taxon>Pterygota</taxon>
        <taxon>Neoptera</taxon>
        <taxon>Paraneoptera</taxon>
        <taxon>Hemiptera</taxon>
        <taxon>Heteroptera</taxon>
        <taxon>Panheteroptera</taxon>
        <taxon>Cimicomorpha</taxon>
        <taxon>Miridae</taxon>
        <taxon>Mirini</taxon>
        <taxon>Lygus</taxon>
    </lineage>
</organism>
<dbReference type="GO" id="GO:0003677">
    <property type="term" value="F:DNA binding"/>
    <property type="evidence" value="ECO:0007669"/>
    <property type="project" value="InterPro"/>
</dbReference>
<evidence type="ECO:0000259" key="8">
    <source>
        <dbReference type="PROSITE" id="PS50073"/>
    </source>
</evidence>
<dbReference type="PANTHER" id="PTHR13184:SF5">
    <property type="entry name" value="METHYLTRANSFERASE-LIKE PROTEIN 17, MITOCHONDRIAL"/>
    <property type="match status" value="1"/>
</dbReference>
<name>A0A0A9W281_LYGHE</name>
<dbReference type="GO" id="GO:0005507">
    <property type="term" value="F:copper ion binding"/>
    <property type="evidence" value="ECO:0007669"/>
    <property type="project" value="InterPro"/>
</dbReference>
<dbReference type="GO" id="GO:0003735">
    <property type="term" value="F:structural constituent of ribosome"/>
    <property type="evidence" value="ECO:0007669"/>
    <property type="project" value="TreeGrafter"/>
</dbReference>
<evidence type="ECO:0000256" key="7">
    <source>
        <dbReference type="ARBA" id="ARBA00045681"/>
    </source>
</evidence>
<dbReference type="GO" id="GO:0051536">
    <property type="term" value="F:iron-sulfur cluster binding"/>
    <property type="evidence" value="ECO:0007669"/>
    <property type="project" value="UniProtKB-KW"/>
</dbReference>
<dbReference type="Gene3D" id="3.40.50.150">
    <property type="entry name" value="Vaccinia Virus protein VP39"/>
    <property type="match status" value="1"/>
</dbReference>
<proteinExistence type="predicted"/>
<dbReference type="PANTHER" id="PTHR13184">
    <property type="entry name" value="37S RIBOSOMAL PROTEIN S22"/>
    <property type="match status" value="1"/>
</dbReference>
<comment type="subcellular location">
    <subcellularLocation>
        <location evidence="1">Mitochondrion</location>
    </subcellularLocation>
</comment>
<dbReference type="GO" id="GO:0008168">
    <property type="term" value="F:methyltransferase activity"/>
    <property type="evidence" value="ECO:0007669"/>
    <property type="project" value="UniProtKB-KW"/>
</dbReference>
<keyword evidence="9" id="KW-0489">Methyltransferase</keyword>
<dbReference type="InterPro" id="IPR052571">
    <property type="entry name" value="Mt_RNA_Methyltransferase"/>
</dbReference>
<keyword evidence="9" id="KW-0808">Transferase</keyword>
<evidence type="ECO:0000256" key="4">
    <source>
        <dbReference type="ARBA" id="ARBA00023004"/>
    </source>
</evidence>
<dbReference type="EMBL" id="GBHO01044628">
    <property type="protein sequence ID" value="JAF98975.1"/>
    <property type="molecule type" value="Transcribed_RNA"/>
</dbReference>
<evidence type="ECO:0000256" key="5">
    <source>
        <dbReference type="ARBA" id="ARBA00023014"/>
    </source>
</evidence>
<evidence type="ECO:0000256" key="3">
    <source>
        <dbReference type="ARBA" id="ARBA00022946"/>
    </source>
</evidence>
<reference evidence="9" key="2">
    <citation type="submission" date="2014-07" db="EMBL/GenBank/DDBJ databases">
        <authorList>
            <person name="Hull J."/>
        </authorList>
    </citation>
    <scope>NUCLEOTIDE SEQUENCE</scope>
</reference>
<dbReference type="GO" id="GO:0005763">
    <property type="term" value="C:mitochondrial small ribosomal subunit"/>
    <property type="evidence" value="ECO:0007669"/>
    <property type="project" value="TreeGrafter"/>
</dbReference>
<sequence length="486" mass="55842">MRKSLLHQISRGRQWSVCALRYGSSTTKVELDESVRDLIESTELNPKRHPGAMRNVNNPLPEDLQVAMIKTLGDVSKKILVDQARELCKYLHSRKPPMEEDEEHALVSRIREEVTEELNVKLEDLNDSMREHYKKVIASKVEQIAKQRKYNWQQIDFTRHKGLQYMVARSAREYAINYQVLKELKTRFQYTPKTFFDFGSGVGSVLWAAESLWGTSLKEVFAVDASSHMNDIAREMLTHADRKHLKNVLFQRQFLPMSNSPKYDVVVSSFSLLELPSVGARLETVLNLWNKTGDFLVLIEFGTMAGFKVITEARDFLLWGMRKKSAQSCMKGHVVSPCPHDKKCPLQSSEESSKPCNFSATFTSFPQKPLTKKELYSYVILKKGSRPANDSHWPRIIRPVLLRHKHAICRMCTPEGKFSEVIFTPNKHGKATFRCAKQSKWGDRLPMSIQDLPNDSETNLEVHNLQDTERDVTTNTAQQVVHHVVK</sequence>
<accession>A0A0A9W281</accession>
<keyword evidence="4" id="KW-0408">Iron</keyword>
<dbReference type="GO" id="GO:0006412">
    <property type="term" value="P:translation"/>
    <property type="evidence" value="ECO:0007669"/>
    <property type="project" value="InterPro"/>
</dbReference>
<dbReference type="AlphaFoldDB" id="A0A0A9W281"/>
<keyword evidence="3" id="KW-0809">Transit peptide</keyword>
<dbReference type="InterPro" id="IPR029063">
    <property type="entry name" value="SAM-dependent_MTases_sf"/>
</dbReference>
<evidence type="ECO:0000256" key="1">
    <source>
        <dbReference type="ARBA" id="ARBA00004173"/>
    </source>
</evidence>